<dbReference type="GO" id="GO:0005886">
    <property type="term" value="C:plasma membrane"/>
    <property type="evidence" value="ECO:0007669"/>
    <property type="project" value="UniProtKB-SubCell"/>
</dbReference>
<keyword evidence="6 10" id="KW-1133">Transmembrane helix</keyword>
<feature type="transmembrane region" description="Helical" evidence="10">
    <location>
        <begin position="418"/>
        <end position="438"/>
    </location>
</feature>
<dbReference type="eggNOG" id="COG0728">
    <property type="taxonomic scope" value="Bacteria"/>
</dbReference>
<dbReference type="InterPro" id="IPR004268">
    <property type="entry name" value="MurJ"/>
</dbReference>
<comment type="subcellular location">
    <subcellularLocation>
        <location evidence="10">Cell inner membrane</location>
        <topology evidence="10">Multi-pass membrane protein</topology>
    </subcellularLocation>
    <subcellularLocation>
        <location evidence="1">Cell membrane</location>
        <topology evidence="1">Multi-pass membrane protein</topology>
    </subcellularLocation>
</comment>
<organism evidence="12 13">
    <name type="scientific">Catenovulum agarivorans DS-2</name>
    <dbReference type="NCBI Taxonomy" id="1328313"/>
    <lineage>
        <taxon>Bacteria</taxon>
        <taxon>Pseudomonadati</taxon>
        <taxon>Pseudomonadota</taxon>
        <taxon>Gammaproteobacteria</taxon>
        <taxon>Alteromonadales</taxon>
        <taxon>Alteromonadaceae</taxon>
        <taxon>Catenovulum</taxon>
    </lineage>
</organism>
<comment type="function">
    <text evidence="8 10 11">Involved in peptidoglycan biosynthesis. Transports lipid-linked peptidoglycan precursors from the inner to the outer leaflet of the cytoplasmic membrane.</text>
</comment>
<evidence type="ECO:0000256" key="10">
    <source>
        <dbReference type="HAMAP-Rule" id="MF_02078"/>
    </source>
</evidence>
<dbReference type="AlphaFoldDB" id="W7QAG0"/>
<evidence type="ECO:0000256" key="1">
    <source>
        <dbReference type="ARBA" id="ARBA00004651"/>
    </source>
</evidence>
<dbReference type="GO" id="GO:0071555">
    <property type="term" value="P:cell wall organization"/>
    <property type="evidence" value="ECO:0007669"/>
    <property type="project" value="UniProtKB-UniRule"/>
</dbReference>
<feature type="transmembrane region" description="Helical" evidence="10">
    <location>
        <begin position="93"/>
        <end position="121"/>
    </location>
</feature>
<proteinExistence type="inferred from homology"/>
<dbReference type="Proteomes" id="UP000019276">
    <property type="component" value="Unassembled WGS sequence"/>
</dbReference>
<comment type="caution">
    <text evidence="12">The sequence shown here is derived from an EMBL/GenBank/DDBJ whole genome shotgun (WGS) entry which is preliminary data.</text>
</comment>
<feature type="transmembrane region" description="Helical" evidence="10">
    <location>
        <begin position="487"/>
        <end position="510"/>
    </location>
</feature>
<keyword evidence="4 10" id="KW-0133">Cell shape</keyword>
<feature type="transmembrane region" description="Helical" evidence="10">
    <location>
        <begin position="238"/>
        <end position="263"/>
    </location>
</feature>
<evidence type="ECO:0000256" key="8">
    <source>
        <dbReference type="ARBA" id="ARBA00060041"/>
    </source>
</evidence>
<gene>
    <name evidence="10" type="primary">murJ</name>
    <name evidence="12" type="ORF">DS2_14544</name>
</gene>
<accession>W7QAG0</accession>
<dbReference type="UniPathway" id="UPA00219"/>
<evidence type="ECO:0000256" key="5">
    <source>
        <dbReference type="ARBA" id="ARBA00022984"/>
    </source>
</evidence>
<dbReference type="PIRSF" id="PIRSF002869">
    <property type="entry name" value="MviN"/>
    <property type="match status" value="1"/>
</dbReference>
<keyword evidence="3 10" id="KW-0812">Transmembrane</keyword>
<feature type="transmembrane region" description="Helical" evidence="10">
    <location>
        <begin position="194"/>
        <end position="217"/>
    </location>
</feature>
<comment type="pathway">
    <text evidence="10">Cell wall biogenesis; peptidoglycan biosynthesis.</text>
</comment>
<keyword evidence="10 11" id="KW-0813">Transport</keyword>
<evidence type="ECO:0000313" key="12">
    <source>
        <dbReference type="EMBL" id="EWH09001.1"/>
    </source>
</evidence>
<evidence type="ECO:0000313" key="13">
    <source>
        <dbReference type="Proteomes" id="UP000019276"/>
    </source>
</evidence>
<dbReference type="GO" id="GO:0008360">
    <property type="term" value="P:regulation of cell shape"/>
    <property type="evidence" value="ECO:0007669"/>
    <property type="project" value="UniProtKB-UniRule"/>
</dbReference>
<dbReference type="GO" id="GO:0034204">
    <property type="term" value="P:lipid translocation"/>
    <property type="evidence" value="ECO:0007669"/>
    <property type="project" value="TreeGrafter"/>
</dbReference>
<evidence type="ECO:0000256" key="7">
    <source>
        <dbReference type="ARBA" id="ARBA00023136"/>
    </source>
</evidence>
<evidence type="ECO:0000256" key="3">
    <source>
        <dbReference type="ARBA" id="ARBA00022692"/>
    </source>
</evidence>
<dbReference type="PRINTS" id="PR01806">
    <property type="entry name" value="VIRFACTRMVIN"/>
</dbReference>
<protein>
    <recommendedName>
        <fullName evidence="10">Probable lipid II flippase MurJ</fullName>
    </recommendedName>
</protein>
<dbReference type="Pfam" id="PF03023">
    <property type="entry name" value="MurJ"/>
    <property type="match status" value="1"/>
</dbReference>
<keyword evidence="5 10" id="KW-0573">Peptidoglycan synthesis</keyword>
<feature type="transmembrane region" description="Helical" evidence="10">
    <location>
        <begin position="28"/>
        <end position="46"/>
    </location>
</feature>
<dbReference type="STRING" id="1328313.DS2_14544"/>
<dbReference type="HAMAP" id="MF_02078">
    <property type="entry name" value="MurJ_MviN"/>
    <property type="match status" value="1"/>
</dbReference>
<keyword evidence="13" id="KW-1185">Reference proteome</keyword>
<reference evidence="12 13" key="1">
    <citation type="journal article" date="2014" name="Genome Announc.">
        <title>Draft Genome Sequence of the Agar-Degrading Bacterium Catenovulum sp. Strain DS-2, Isolated from Intestines of Haliotis diversicolor.</title>
        <authorList>
            <person name="Shan D."/>
            <person name="Li X."/>
            <person name="Gu Z."/>
            <person name="Wei G."/>
            <person name="Gao Z."/>
            <person name="Shao Z."/>
        </authorList>
    </citation>
    <scope>NUCLEOTIDE SEQUENCE [LARGE SCALE GENOMIC DNA]</scope>
    <source>
        <strain evidence="12 13">DS-2</strain>
    </source>
</reference>
<dbReference type="OrthoDB" id="9816572at2"/>
<dbReference type="PANTHER" id="PTHR47019:SF1">
    <property type="entry name" value="LIPID II FLIPPASE MURJ"/>
    <property type="match status" value="1"/>
</dbReference>
<feature type="transmembrane region" description="Helical" evidence="10">
    <location>
        <begin position="133"/>
        <end position="159"/>
    </location>
</feature>
<dbReference type="EMBL" id="ARZY01000031">
    <property type="protein sequence ID" value="EWH09001.1"/>
    <property type="molecule type" value="Genomic_DNA"/>
</dbReference>
<feature type="transmembrane region" description="Helical" evidence="10">
    <location>
        <begin position="322"/>
        <end position="343"/>
    </location>
</feature>
<dbReference type="InterPro" id="IPR051050">
    <property type="entry name" value="Lipid_II_flippase_MurJ/MviN"/>
</dbReference>
<comment type="similarity">
    <text evidence="9 10 11">Belongs to the MurJ/MviN family.</text>
</comment>
<feature type="transmembrane region" description="Helical" evidence="10">
    <location>
        <begin position="166"/>
        <end position="188"/>
    </location>
</feature>
<feature type="transmembrane region" description="Helical" evidence="10">
    <location>
        <begin position="283"/>
        <end position="301"/>
    </location>
</feature>
<dbReference type="GO" id="GO:0015648">
    <property type="term" value="F:lipid-linked peptidoglycan transporter activity"/>
    <property type="evidence" value="ECO:0007669"/>
    <property type="project" value="UniProtKB-UniRule"/>
</dbReference>
<dbReference type="GO" id="GO:0009252">
    <property type="term" value="P:peptidoglycan biosynthetic process"/>
    <property type="evidence" value="ECO:0007669"/>
    <property type="project" value="UniProtKB-UniRule"/>
</dbReference>
<sequence>MAKGLLKSGIIFSAMTLVSRVLGLVRDVVIANLLGASAAADVFFLTNKIPNFLRRLFAEGAFAQAFVPVLTEYKESRSLDETKLLIARVAGTLGTIVMITTILGVIGSPVVIALFGTGWFLDYLNGGPGTANYLLASLMLKITFPYLMFIAITALAGAVLNTWGRFGAAAFTPVLLNISMISAAIFFADYFEQPAFALAWGVFFGGIVQFIFQLPFLHKAGLICRPRWGWNDPGVKKIRLLMLPALFGVSVSQINLLLDTVLASFLQFGSISWLYYSDRLLEFPLGLFGIAIATVILPQLSKEHVNAGKQDFANTMDWGIRMVCILGIPSSFGLMLLAEPMLMVLFMRGEFSAFDAAQSRMSLMAYAAGLICFMWIKVLASGFFSRQDTKTPVKVGIYAMVLNMVFNLLLIVPFKHVGLAMATSLSALFNAGCLYYFLHKQGVYRLSTVGVMTLVRVIAASCVMIATIYYLMPTRIEWIDMELVMRAFWLAGLIGVGAAVYLLSLFAIGLRLCHLKAA</sequence>
<dbReference type="NCBIfam" id="TIGR01695">
    <property type="entry name" value="murJ_mviN"/>
    <property type="match status" value="1"/>
</dbReference>
<feature type="transmembrane region" description="Helical" evidence="10">
    <location>
        <begin position="363"/>
        <end position="383"/>
    </location>
</feature>
<name>W7QAG0_9ALTE</name>
<keyword evidence="2 10" id="KW-1003">Cell membrane</keyword>
<evidence type="ECO:0000256" key="9">
    <source>
        <dbReference type="ARBA" id="ARBA00061532"/>
    </source>
</evidence>
<keyword evidence="10 11" id="KW-0961">Cell wall biogenesis/degradation</keyword>
<feature type="transmembrane region" description="Helical" evidence="10">
    <location>
        <begin position="450"/>
        <end position="472"/>
    </location>
</feature>
<dbReference type="PANTHER" id="PTHR47019">
    <property type="entry name" value="LIPID II FLIPPASE MURJ"/>
    <property type="match status" value="1"/>
</dbReference>
<dbReference type="CDD" id="cd13123">
    <property type="entry name" value="MATE_MurJ_like"/>
    <property type="match status" value="1"/>
</dbReference>
<dbReference type="RefSeq" id="WP_035015562.1">
    <property type="nucleotide sequence ID" value="NZ_ARZY01000031.1"/>
</dbReference>
<keyword evidence="10" id="KW-0997">Cell inner membrane</keyword>
<keyword evidence="7 10" id="KW-0472">Membrane</keyword>
<evidence type="ECO:0000256" key="2">
    <source>
        <dbReference type="ARBA" id="ARBA00022475"/>
    </source>
</evidence>
<evidence type="ECO:0000256" key="6">
    <source>
        <dbReference type="ARBA" id="ARBA00022989"/>
    </source>
</evidence>
<dbReference type="PATRIC" id="fig|1328313.3.peg.2966"/>
<feature type="transmembrane region" description="Helical" evidence="10">
    <location>
        <begin position="395"/>
        <end position="412"/>
    </location>
</feature>
<evidence type="ECO:0000256" key="4">
    <source>
        <dbReference type="ARBA" id="ARBA00022960"/>
    </source>
</evidence>
<evidence type="ECO:0000256" key="11">
    <source>
        <dbReference type="PIRNR" id="PIRNR002869"/>
    </source>
</evidence>